<dbReference type="EMBL" id="JARBJD010000467">
    <property type="protein sequence ID" value="KAK2941776.1"/>
    <property type="molecule type" value="Genomic_DNA"/>
</dbReference>
<sequence>MLEAEPFLNFDSKSELSFEDQSRLFSSLIALVRREYPFDNALQEKTARFLDIIAPKWDKEALADQLVRDLVPSSAGSPSGFVNSIVTLVSSPHSTVVVAALSFLLKTLSLSSSPIRCQLVESDLISEVTLGVTSAVNQFNHREMFFQKVVLPSSELVTFLISNRHILNLPISSSNIEFVLASPIVMAITSCLSYVEDDDDVWTLLNNIKDSLREWKNYGPEVVQCGQRMMQALFSEGFEDTLEQKLLNDKNGLYGFRLVAMVRSSGFVVLCMAVFDCHIVNRPPLQTIAWNPDRRIVTRSSFPISIFRHSLSLLSNIIIVTGTEPQTPIRNLRSQLKMTLLVCMGTTLHGIIVCAEENCGAADSCHDKERPHANTPPNELTLNTVVLHFQHNQTESSPYIFHTSPSQLSTIHNSKDKAAQFLTSLEPKWDPRFGSSDKLVKDFAPSSDGSPSGFVESIVVQATFSFLCQTTRAVSPAIRNRLVESDIVSKVLATVQPHTLPIPGNETIINKLLGIISDFVCHTYQGDLIALGVTDAVDAFNHREMIFHKAVLPSSQFVTFLISDQNILNRDLLSSFMELLRFLLDIGPFHRPTLEFILASPIAMAYTSYLSFVKNSRLLWMIIENLRSSLDEWDEEGPEMVKYGKPILQALFSEGFQDTLEQLLKHVQLSWNGRNGLSEENIAKYRHHILYMLGSNQMSQ</sequence>
<evidence type="ECO:0000313" key="1">
    <source>
        <dbReference type="EMBL" id="KAK2941776.1"/>
    </source>
</evidence>
<dbReference type="InterPro" id="IPR016024">
    <property type="entry name" value="ARM-type_fold"/>
</dbReference>
<proteinExistence type="predicted"/>
<comment type="caution">
    <text evidence="1">The sequence shown here is derived from an EMBL/GenBank/DDBJ whole genome shotgun (WGS) entry which is preliminary data.</text>
</comment>
<keyword evidence="2" id="KW-1185">Reference proteome</keyword>
<reference evidence="1 2" key="1">
    <citation type="journal article" date="2022" name="bioRxiv">
        <title>Genomics of Preaxostyla Flagellates Illuminates Evolutionary Transitions and the Path Towards Mitochondrial Loss.</title>
        <authorList>
            <person name="Novak L.V.F."/>
            <person name="Treitli S.C."/>
            <person name="Pyrih J."/>
            <person name="Halakuc P."/>
            <person name="Pipaliya S.V."/>
            <person name="Vacek V."/>
            <person name="Brzon O."/>
            <person name="Soukal P."/>
            <person name="Eme L."/>
            <person name="Dacks J.B."/>
            <person name="Karnkowska A."/>
            <person name="Elias M."/>
            <person name="Hampl V."/>
        </authorList>
    </citation>
    <scope>NUCLEOTIDE SEQUENCE [LARGE SCALE GENOMIC DNA]</scope>
    <source>
        <strain evidence="1">NAU3</strain>
        <tissue evidence="1">Gut</tissue>
    </source>
</reference>
<protein>
    <submittedName>
        <fullName evidence="1">Uncharacterized protein</fullName>
    </submittedName>
</protein>
<organism evidence="1 2">
    <name type="scientific">Blattamonas nauphoetae</name>
    <dbReference type="NCBI Taxonomy" id="2049346"/>
    <lineage>
        <taxon>Eukaryota</taxon>
        <taxon>Metamonada</taxon>
        <taxon>Preaxostyla</taxon>
        <taxon>Oxymonadida</taxon>
        <taxon>Blattamonas</taxon>
    </lineage>
</organism>
<accession>A0ABQ9WQN4</accession>
<dbReference type="Proteomes" id="UP001281761">
    <property type="component" value="Unassembled WGS sequence"/>
</dbReference>
<gene>
    <name evidence="1" type="ORF">BLNAU_23324</name>
</gene>
<name>A0ABQ9WQN4_9EUKA</name>
<evidence type="ECO:0000313" key="2">
    <source>
        <dbReference type="Proteomes" id="UP001281761"/>
    </source>
</evidence>
<dbReference type="SUPFAM" id="SSF48371">
    <property type="entry name" value="ARM repeat"/>
    <property type="match status" value="1"/>
</dbReference>